<dbReference type="Pfam" id="PF01712">
    <property type="entry name" value="dNK"/>
    <property type="match status" value="1"/>
</dbReference>
<evidence type="ECO:0000259" key="2">
    <source>
        <dbReference type="Pfam" id="PF01712"/>
    </source>
</evidence>
<proteinExistence type="predicted"/>
<evidence type="ECO:0000313" key="4">
    <source>
        <dbReference type="Proteomes" id="UP000789595"/>
    </source>
</evidence>
<organism evidence="3 4">
    <name type="scientific">Pelagomonas calceolata</name>
    <dbReference type="NCBI Taxonomy" id="35677"/>
    <lineage>
        <taxon>Eukaryota</taxon>
        <taxon>Sar</taxon>
        <taxon>Stramenopiles</taxon>
        <taxon>Ochrophyta</taxon>
        <taxon>Pelagophyceae</taxon>
        <taxon>Pelagomonadales</taxon>
        <taxon>Pelagomonadaceae</taxon>
        <taxon>Pelagomonas</taxon>
    </lineage>
</organism>
<evidence type="ECO:0000313" key="3">
    <source>
        <dbReference type="EMBL" id="CAH0367595.1"/>
    </source>
</evidence>
<dbReference type="Proteomes" id="UP000789595">
    <property type="component" value="Unassembled WGS sequence"/>
</dbReference>
<dbReference type="GO" id="GO:0019136">
    <property type="term" value="F:deoxynucleoside kinase activity"/>
    <property type="evidence" value="ECO:0007669"/>
    <property type="project" value="TreeGrafter"/>
</dbReference>
<dbReference type="InterPro" id="IPR031314">
    <property type="entry name" value="DNK_dom"/>
</dbReference>
<sequence length="303" mass="32700">MAPAVVLTHVEDPYASHWSCRARAPYADEAPTFDDHWTCRERPPPVSTPRKTFLARRAAASTPDVGQPMRHPGVLALPQDKTLVNLEGNIGAGKSTLLRVLKAAYGGCSAVRFVDEPVAQWERAGLLAALYAGKMSPAAFQLTAMVTRAAALKEALADPFAKVIISERSLASDRAVFAETQLSGADRDAYDLAYETIELPAVAATATVLLECPVEELTRRVARRRRDGENHVSGEYLQMLEAAHERYFATLDRASRVDASAAPDDVARGVVNAINGLVAPSLPKPRMRSPTSVADLVDNDSDV</sequence>
<feature type="domain" description="Deoxynucleoside kinase" evidence="2">
    <location>
        <begin position="86"/>
        <end position="255"/>
    </location>
</feature>
<feature type="region of interest" description="Disordered" evidence="1">
    <location>
        <begin position="281"/>
        <end position="303"/>
    </location>
</feature>
<dbReference type="PANTHER" id="PTHR10513">
    <property type="entry name" value="DEOXYNUCLEOSIDE KINASE"/>
    <property type="match status" value="1"/>
</dbReference>
<dbReference type="GO" id="GO:0005737">
    <property type="term" value="C:cytoplasm"/>
    <property type="evidence" value="ECO:0007669"/>
    <property type="project" value="TreeGrafter"/>
</dbReference>
<comment type="caution">
    <text evidence="3">The sequence shown here is derived from an EMBL/GenBank/DDBJ whole genome shotgun (WGS) entry which is preliminary data.</text>
</comment>
<keyword evidence="4" id="KW-1185">Reference proteome</keyword>
<protein>
    <recommendedName>
        <fullName evidence="2">Deoxynucleoside kinase domain-containing protein</fullName>
    </recommendedName>
</protein>
<dbReference type="PANTHER" id="PTHR10513:SF35">
    <property type="entry name" value="DEOXYADENOSINE KINASE"/>
    <property type="match status" value="1"/>
</dbReference>
<dbReference type="AlphaFoldDB" id="A0A8J2SAC4"/>
<dbReference type="Gene3D" id="3.40.50.300">
    <property type="entry name" value="P-loop containing nucleotide triphosphate hydrolases"/>
    <property type="match status" value="1"/>
</dbReference>
<dbReference type="InterPro" id="IPR027417">
    <property type="entry name" value="P-loop_NTPase"/>
</dbReference>
<dbReference type="SUPFAM" id="SSF52540">
    <property type="entry name" value="P-loop containing nucleoside triphosphate hydrolases"/>
    <property type="match status" value="1"/>
</dbReference>
<reference evidence="3" key="1">
    <citation type="submission" date="2021-11" db="EMBL/GenBank/DDBJ databases">
        <authorList>
            <consortium name="Genoscope - CEA"/>
            <person name="William W."/>
        </authorList>
    </citation>
    <scope>NUCLEOTIDE SEQUENCE</scope>
</reference>
<accession>A0A8J2SAC4</accession>
<dbReference type="InterPro" id="IPR050566">
    <property type="entry name" value="Deoxyribonucleoside_kinase"/>
</dbReference>
<evidence type="ECO:0000256" key="1">
    <source>
        <dbReference type="SAM" id="MobiDB-lite"/>
    </source>
</evidence>
<dbReference type="OrthoDB" id="567086at2759"/>
<name>A0A8J2SAC4_9STRA</name>
<gene>
    <name evidence="3" type="ORF">PECAL_2P06270</name>
</gene>
<dbReference type="EMBL" id="CAKKNE010000002">
    <property type="protein sequence ID" value="CAH0367595.1"/>
    <property type="molecule type" value="Genomic_DNA"/>
</dbReference>